<dbReference type="EMBL" id="WNKY01000051">
    <property type="protein sequence ID" value="MTV41238.1"/>
    <property type="molecule type" value="Genomic_DNA"/>
</dbReference>
<dbReference type="Proteomes" id="UP000475582">
    <property type="component" value="Unassembled WGS sequence"/>
</dbReference>
<dbReference type="SUPFAM" id="SSF55729">
    <property type="entry name" value="Acyl-CoA N-acyltransferases (Nat)"/>
    <property type="match status" value="1"/>
</dbReference>
<dbReference type="InterPro" id="IPR016181">
    <property type="entry name" value="Acyl_CoA_acyltransferase"/>
</dbReference>
<dbReference type="Gene3D" id="3.40.630.30">
    <property type="match status" value="1"/>
</dbReference>
<protein>
    <submittedName>
        <fullName evidence="4">GNAT family N-acetyltransferase</fullName>
    </submittedName>
</protein>
<dbReference type="PANTHER" id="PTHR43626">
    <property type="entry name" value="ACYL-COA N-ACYLTRANSFERASE"/>
    <property type="match status" value="1"/>
</dbReference>
<dbReference type="AlphaFoldDB" id="A0A6L6PQ48"/>
<dbReference type="CDD" id="cd04301">
    <property type="entry name" value="NAT_SF"/>
    <property type="match status" value="1"/>
</dbReference>
<dbReference type="PANTHER" id="PTHR43626:SF4">
    <property type="entry name" value="GCN5-RELATED N-ACETYLTRANSFERASE 2, CHLOROPLASTIC"/>
    <property type="match status" value="1"/>
</dbReference>
<name>A0A6L6PQ48_9BURK</name>
<dbReference type="GO" id="GO:0008080">
    <property type="term" value="F:N-acetyltransferase activity"/>
    <property type="evidence" value="ECO:0007669"/>
    <property type="project" value="InterPro"/>
</dbReference>
<evidence type="ECO:0000256" key="1">
    <source>
        <dbReference type="ARBA" id="ARBA00022679"/>
    </source>
</evidence>
<comment type="caution">
    <text evidence="4">The sequence shown here is derived from an EMBL/GenBank/DDBJ whole genome shotgun (WGS) entry which is preliminary data.</text>
</comment>
<keyword evidence="2" id="KW-0012">Acyltransferase</keyword>
<keyword evidence="5" id="KW-1185">Reference proteome</keyword>
<dbReference type="RefSeq" id="WP_371866389.1">
    <property type="nucleotide sequence ID" value="NZ_WNKY01000051.1"/>
</dbReference>
<dbReference type="Pfam" id="PF00583">
    <property type="entry name" value="Acetyltransf_1"/>
    <property type="match status" value="1"/>
</dbReference>
<sequence length="143" mass="15770">MSLTWFHSIETLDWEELSALYRVAPLGNKNPADLKVAFGNSRFICFAREDGRLVGVGRALADGIDCSYICDVAVLPSHQGTGLGKEIVANLVSQSAGHKKIILYAVPGKEPFYKKFGFKRMRTAMAIFENPLAARENGYIDES</sequence>
<dbReference type="InterPro" id="IPR000182">
    <property type="entry name" value="GNAT_dom"/>
</dbReference>
<evidence type="ECO:0000256" key="2">
    <source>
        <dbReference type="ARBA" id="ARBA00023315"/>
    </source>
</evidence>
<organism evidence="4 5">
    <name type="scientific">Duganella radicis</name>
    <dbReference type="NCBI Taxonomy" id="551988"/>
    <lineage>
        <taxon>Bacteria</taxon>
        <taxon>Pseudomonadati</taxon>
        <taxon>Pseudomonadota</taxon>
        <taxon>Betaproteobacteria</taxon>
        <taxon>Burkholderiales</taxon>
        <taxon>Oxalobacteraceae</taxon>
        <taxon>Telluria group</taxon>
        <taxon>Duganella</taxon>
    </lineage>
</organism>
<dbReference type="PROSITE" id="PS51186">
    <property type="entry name" value="GNAT"/>
    <property type="match status" value="1"/>
</dbReference>
<accession>A0A6L6PQ48</accession>
<feature type="domain" description="N-acetyltransferase" evidence="3">
    <location>
        <begin position="7"/>
        <end position="141"/>
    </location>
</feature>
<evidence type="ECO:0000313" key="5">
    <source>
        <dbReference type="Proteomes" id="UP000475582"/>
    </source>
</evidence>
<evidence type="ECO:0000313" key="4">
    <source>
        <dbReference type="EMBL" id="MTV41238.1"/>
    </source>
</evidence>
<reference evidence="4 5" key="1">
    <citation type="submission" date="2019-11" db="EMBL/GenBank/DDBJ databases">
        <title>Type strains purchased from KCTC, JCM and DSMZ.</title>
        <authorList>
            <person name="Lu H."/>
        </authorList>
    </citation>
    <scope>NUCLEOTIDE SEQUENCE [LARGE SCALE GENOMIC DNA]</scope>
    <source>
        <strain evidence="4 5">KCTC 22382</strain>
    </source>
</reference>
<evidence type="ECO:0000259" key="3">
    <source>
        <dbReference type="PROSITE" id="PS51186"/>
    </source>
</evidence>
<dbReference type="GO" id="GO:0005737">
    <property type="term" value="C:cytoplasm"/>
    <property type="evidence" value="ECO:0007669"/>
    <property type="project" value="TreeGrafter"/>
</dbReference>
<keyword evidence="1 4" id="KW-0808">Transferase</keyword>
<dbReference type="InterPro" id="IPR045039">
    <property type="entry name" value="NSI-like"/>
</dbReference>
<gene>
    <name evidence="4" type="ORF">GM676_27110</name>
</gene>
<proteinExistence type="predicted"/>